<dbReference type="InterPro" id="IPR011990">
    <property type="entry name" value="TPR-like_helical_dom_sf"/>
</dbReference>
<name>F0S1U8_DESTD</name>
<proteinExistence type="predicted"/>
<dbReference type="STRING" id="868864.Dester_0297"/>
<protein>
    <recommendedName>
        <fullName evidence="4">Tetratricopeptide repeat-like domain-containing protein</fullName>
    </recommendedName>
</protein>
<dbReference type="SUPFAM" id="SSF48452">
    <property type="entry name" value="TPR-like"/>
    <property type="match status" value="1"/>
</dbReference>
<dbReference type="RefSeq" id="WP_013637912.1">
    <property type="nucleotide sequence ID" value="NC_015185.1"/>
</dbReference>
<sequence>MKKPPYKAYRKKEEKEAPVQIPDKIDTPEAKQLVDDLYKIGTYLITHWKKIFAVVVAFLIVGGGYLSYMWYQNSIEVKASQLVDEGLFKLEKGKIKEALQLFSEAEKKYPEAPSTLIARFLKGKLEKNSDEFRYLAYKNKYIVSPPSKTSLTADYIEKGQLTEAEKLFSTLKRDKDWTYPEALYDSIIVALRKGDRKKALELLEILKGDYKDLPITIVAEKLVE</sequence>
<dbReference type="Proteomes" id="UP000007102">
    <property type="component" value="Chromosome"/>
</dbReference>
<organism evidence="2 3">
    <name type="scientific">Desulfurobacterium thermolithotrophum (strain DSM 11699 / BSA)</name>
    <dbReference type="NCBI Taxonomy" id="868864"/>
    <lineage>
        <taxon>Bacteria</taxon>
        <taxon>Pseudomonadati</taxon>
        <taxon>Aquificota</taxon>
        <taxon>Aquificia</taxon>
        <taxon>Desulfurobacteriales</taxon>
        <taxon>Desulfurobacteriaceae</taxon>
        <taxon>Desulfurobacterium</taxon>
    </lineage>
</organism>
<evidence type="ECO:0008006" key="4">
    <source>
        <dbReference type="Google" id="ProtNLM"/>
    </source>
</evidence>
<dbReference type="EMBL" id="CP002543">
    <property type="protein sequence ID" value="ADY72953.1"/>
    <property type="molecule type" value="Genomic_DNA"/>
</dbReference>
<accession>F0S1U8</accession>
<feature type="transmembrane region" description="Helical" evidence="1">
    <location>
        <begin position="51"/>
        <end position="71"/>
    </location>
</feature>
<evidence type="ECO:0000313" key="3">
    <source>
        <dbReference type="Proteomes" id="UP000007102"/>
    </source>
</evidence>
<keyword evidence="1" id="KW-0472">Membrane</keyword>
<keyword evidence="1" id="KW-1133">Transmembrane helix</keyword>
<dbReference type="KEGG" id="dte:Dester_0297"/>
<dbReference type="eggNOG" id="ENOG5033V1P">
    <property type="taxonomic scope" value="Bacteria"/>
</dbReference>
<dbReference type="HOGENOM" id="CLU_1233421_0_0_0"/>
<evidence type="ECO:0000256" key="1">
    <source>
        <dbReference type="SAM" id="Phobius"/>
    </source>
</evidence>
<gene>
    <name evidence="2" type="ordered locus">Dester_0297</name>
</gene>
<keyword evidence="1" id="KW-0812">Transmembrane</keyword>
<dbReference type="Gene3D" id="1.25.40.10">
    <property type="entry name" value="Tetratricopeptide repeat domain"/>
    <property type="match status" value="1"/>
</dbReference>
<dbReference type="OrthoDB" id="13266at2"/>
<evidence type="ECO:0000313" key="2">
    <source>
        <dbReference type="EMBL" id="ADY72953.1"/>
    </source>
</evidence>
<reference evidence="2 3" key="1">
    <citation type="journal article" date="2011" name="Stand. Genomic Sci.">
        <title>Complete genome sequence of the thermophilic sulfur-reducer Desulfurobacterium thermolithotrophum type strain (BSA(T)) from a deep-sea hydrothermal vent.</title>
        <authorList>
            <person name="Goker M."/>
            <person name="Daligault H."/>
            <person name="Mwirichia R."/>
            <person name="Lapidus A."/>
            <person name="Lucas S."/>
            <person name="Deshpande S."/>
            <person name="Pagani I."/>
            <person name="Tapia R."/>
            <person name="Cheng J.F."/>
            <person name="Goodwin L."/>
            <person name="Pitluck S."/>
            <person name="Liolios K."/>
            <person name="Ivanova N."/>
            <person name="Mavromatis K."/>
            <person name="Mikhailova N."/>
            <person name="Pati A."/>
            <person name="Chen A."/>
            <person name="Palaniappan K."/>
            <person name="Han C."/>
            <person name="Land M."/>
            <person name="Hauser L."/>
            <person name="Pan C."/>
            <person name="Brambilla E.M."/>
            <person name="Rohde M."/>
            <person name="Spring S."/>
            <person name="Sikorski J."/>
            <person name="Wirth R."/>
            <person name="Detter J.C."/>
            <person name="Woyke T."/>
            <person name="Bristow J."/>
            <person name="Eisen J.A."/>
            <person name="Markowitz V."/>
            <person name="Hugenholtz P."/>
            <person name="Kyrpides N.C."/>
            <person name="Klenk H.P."/>
        </authorList>
    </citation>
    <scope>NUCLEOTIDE SEQUENCE [LARGE SCALE GENOMIC DNA]</scope>
    <source>
        <strain evidence="3">DSM 11699 / BSA</strain>
    </source>
</reference>
<dbReference type="InParanoid" id="F0S1U8"/>
<reference evidence="3" key="2">
    <citation type="submission" date="2011-02" db="EMBL/GenBank/DDBJ databases">
        <title>The complete genome of Desulfurobacterium thermolithotrophum DSM 11699.</title>
        <authorList>
            <consortium name="US DOE Joint Genome Institute (JGI-PGF)"/>
            <person name="Lucas S."/>
            <person name="Copeland A."/>
            <person name="Lapidus A."/>
            <person name="Bruce D."/>
            <person name="Goodwin L."/>
            <person name="Pitluck S."/>
            <person name="Kyrpides N."/>
            <person name="Mavromatis K."/>
            <person name="Pagani I."/>
            <person name="Ivanova N."/>
            <person name="Mikhailova N."/>
            <person name="Daligault H."/>
            <person name="Detter J.C."/>
            <person name="Tapia R."/>
            <person name="Han C."/>
            <person name="Land M."/>
            <person name="Hauser L."/>
            <person name="Markowitz V."/>
            <person name="Cheng J.-F."/>
            <person name="Hugenholtz P."/>
            <person name="Woyke T."/>
            <person name="Wu D."/>
            <person name="Spring S."/>
            <person name="Brambilla E."/>
            <person name="Klenk H.-P."/>
            <person name="Eisen J.A."/>
        </authorList>
    </citation>
    <scope>NUCLEOTIDE SEQUENCE [LARGE SCALE GENOMIC DNA]</scope>
    <source>
        <strain evidence="3">DSM 11699 / BSA</strain>
    </source>
</reference>
<dbReference type="AlphaFoldDB" id="F0S1U8"/>
<keyword evidence="3" id="KW-1185">Reference proteome</keyword>